<dbReference type="InterPro" id="IPR050482">
    <property type="entry name" value="Sensor_HK_TwoCompSys"/>
</dbReference>
<reference evidence="12 13" key="1">
    <citation type="submission" date="2021-05" db="EMBL/GenBank/DDBJ databases">
        <title>Direct Submission.</title>
        <authorList>
            <person name="Li K."/>
            <person name="Gao J."/>
        </authorList>
    </citation>
    <scope>NUCLEOTIDE SEQUENCE [LARGE SCALE GENOMIC DNA]</scope>
    <source>
        <strain evidence="12 13">Mg02</strain>
    </source>
</reference>
<dbReference type="EMBL" id="CP074133">
    <property type="protein sequence ID" value="QUX25366.1"/>
    <property type="molecule type" value="Genomic_DNA"/>
</dbReference>
<evidence type="ECO:0000313" key="12">
    <source>
        <dbReference type="EMBL" id="QUX25366.1"/>
    </source>
</evidence>
<evidence type="ECO:0000256" key="6">
    <source>
        <dbReference type="ARBA" id="ARBA00022777"/>
    </source>
</evidence>
<dbReference type="SUPFAM" id="SSF55874">
    <property type="entry name" value="ATPase domain of HSP90 chaperone/DNA topoisomerase II/histidine kinase"/>
    <property type="match status" value="1"/>
</dbReference>
<proteinExistence type="predicted"/>
<dbReference type="PANTHER" id="PTHR24421:SF10">
    <property type="entry name" value="NITRATE_NITRITE SENSOR PROTEIN NARQ"/>
    <property type="match status" value="1"/>
</dbReference>
<dbReference type="InterPro" id="IPR011712">
    <property type="entry name" value="Sig_transdc_His_kin_sub3_dim/P"/>
</dbReference>
<evidence type="ECO:0000256" key="9">
    <source>
        <dbReference type="SAM" id="MobiDB-lite"/>
    </source>
</evidence>
<keyword evidence="5" id="KW-0547">Nucleotide-binding</keyword>
<keyword evidence="6 12" id="KW-0418">Kinase</keyword>
<dbReference type="Gene3D" id="1.20.5.1930">
    <property type="match status" value="1"/>
</dbReference>
<dbReference type="Proteomes" id="UP000676079">
    <property type="component" value="Chromosome"/>
</dbReference>
<protein>
    <recommendedName>
        <fullName evidence="2">histidine kinase</fullName>
        <ecNumber evidence="2">2.7.13.3</ecNumber>
    </recommendedName>
</protein>
<evidence type="ECO:0000259" key="11">
    <source>
        <dbReference type="SMART" id="SM00387"/>
    </source>
</evidence>
<dbReference type="InterPro" id="IPR036890">
    <property type="entry name" value="HATPase_C_sf"/>
</dbReference>
<dbReference type="SMART" id="SM00387">
    <property type="entry name" value="HATPase_c"/>
    <property type="match status" value="1"/>
</dbReference>
<evidence type="ECO:0000256" key="1">
    <source>
        <dbReference type="ARBA" id="ARBA00000085"/>
    </source>
</evidence>
<feature type="region of interest" description="Disordered" evidence="9">
    <location>
        <begin position="1"/>
        <end position="22"/>
    </location>
</feature>
<dbReference type="EC" id="2.7.13.3" evidence="2"/>
<dbReference type="Gene3D" id="3.30.565.10">
    <property type="entry name" value="Histidine kinase-like ATPase, C-terminal domain"/>
    <property type="match status" value="1"/>
</dbReference>
<evidence type="ECO:0000256" key="8">
    <source>
        <dbReference type="ARBA" id="ARBA00023012"/>
    </source>
</evidence>
<sequence length="374" mass="39358">MRGLLRSLWDEPRPPRPPSRPRRDLALAGVLAAAAVAEAVLRPDLPWRIPTLLLTVGLIALLPLRRTRPLAVVAATFGLSGLATAVLGGQSAPLYTTVCFLLLPYALFRWGSGREIAAGSAVMLANVAVPVLFGAPADTLGGAVLFSAAALGAAVRYRAGAREREFERARLLERERIARDLHDTVAHHVSAMAIRAQAGLAVARTRPGAAVDALEVIEAEAARALTEMRALVRVLRRDEDGPAARVPHPRVGDLRALAGDSGGPAVEVEVDDGLDDLPPEVAAAVHRLAREAVANARRHARNATRVRVRVTADDTSVHLRVSDDGDPVTRSTTGYGLIGMAERAELLGGTCRAAPGPGRGWTVAADLPRTGAAA</sequence>
<dbReference type="Pfam" id="PF02518">
    <property type="entry name" value="HATPase_c"/>
    <property type="match status" value="1"/>
</dbReference>
<keyword evidence="3" id="KW-0597">Phosphoprotein</keyword>
<dbReference type="InterPro" id="IPR003594">
    <property type="entry name" value="HATPase_dom"/>
</dbReference>
<feature type="transmembrane region" description="Helical" evidence="10">
    <location>
        <begin position="47"/>
        <end position="64"/>
    </location>
</feature>
<dbReference type="Pfam" id="PF07730">
    <property type="entry name" value="HisKA_3"/>
    <property type="match status" value="1"/>
</dbReference>
<dbReference type="PANTHER" id="PTHR24421">
    <property type="entry name" value="NITRATE/NITRITE SENSOR PROTEIN NARX-RELATED"/>
    <property type="match status" value="1"/>
</dbReference>
<dbReference type="GO" id="GO:0016301">
    <property type="term" value="F:kinase activity"/>
    <property type="evidence" value="ECO:0007669"/>
    <property type="project" value="UniProtKB-KW"/>
</dbReference>
<feature type="transmembrane region" description="Helical" evidence="10">
    <location>
        <begin position="94"/>
        <end position="111"/>
    </location>
</feature>
<dbReference type="RefSeq" id="WP_220560906.1">
    <property type="nucleotide sequence ID" value="NZ_CP074133.1"/>
</dbReference>
<keyword evidence="10" id="KW-1133">Transmembrane helix</keyword>
<keyword evidence="13" id="KW-1185">Reference proteome</keyword>
<comment type="catalytic activity">
    <reaction evidence="1">
        <text>ATP + protein L-histidine = ADP + protein N-phospho-L-histidine.</text>
        <dbReference type="EC" id="2.7.13.3"/>
    </reaction>
</comment>
<feature type="transmembrane region" description="Helical" evidence="10">
    <location>
        <begin position="71"/>
        <end position="88"/>
    </location>
</feature>
<evidence type="ECO:0000313" key="13">
    <source>
        <dbReference type="Proteomes" id="UP000676079"/>
    </source>
</evidence>
<evidence type="ECO:0000256" key="5">
    <source>
        <dbReference type="ARBA" id="ARBA00022741"/>
    </source>
</evidence>
<keyword evidence="4" id="KW-0808">Transferase</keyword>
<keyword evidence="10" id="KW-0472">Membrane</keyword>
<evidence type="ECO:0000256" key="2">
    <source>
        <dbReference type="ARBA" id="ARBA00012438"/>
    </source>
</evidence>
<keyword evidence="10" id="KW-0812">Transmembrane</keyword>
<feature type="domain" description="Histidine kinase/HSP90-like ATPase" evidence="11">
    <location>
        <begin position="280"/>
        <end position="371"/>
    </location>
</feature>
<organism evidence="12 13">
    <name type="scientific">Nocardiopsis changdeensis</name>
    <dbReference type="NCBI Taxonomy" id="2831969"/>
    <lineage>
        <taxon>Bacteria</taxon>
        <taxon>Bacillati</taxon>
        <taxon>Actinomycetota</taxon>
        <taxon>Actinomycetes</taxon>
        <taxon>Streptosporangiales</taxon>
        <taxon>Nocardiopsidaceae</taxon>
        <taxon>Nocardiopsis</taxon>
    </lineage>
</organism>
<evidence type="ECO:0000256" key="7">
    <source>
        <dbReference type="ARBA" id="ARBA00022840"/>
    </source>
</evidence>
<accession>A0ABX8BTE0</accession>
<evidence type="ECO:0000256" key="10">
    <source>
        <dbReference type="SAM" id="Phobius"/>
    </source>
</evidence>
<evidence type="ECO:0000256" key="4">
    <source>
        <dbReference type="ARBA" id="ARBA00022679"/>
    </source>
</evidence>
<evidence type="ECO:0000256" key="3">
    <source>
        <dbReference type="ARBA" id="ARBA00022553"/>
    </source>
</evidence>
<dbReference type="CDD" id="cd16917">
    <property type="entry name" value="HATPase_UhpB-NarQ-NarX-like"/>
    <property type="match status" value="1"/>
</dbReference>
<name>A0ABX8BTE0_9ACTN</name>
<gene>
    <name evidence="12" type="ORF">KGD84_14595</name>
</gene>
<keyword evidence="8" id="KW-0902">Two-component regulatory system</keyword>
<keyword evidence="7" id="KW-0067">ATP-binding</keyword>